<dbReference type="SUPFAM" id="SSF81296">
    <property type="entry name" value="E set domains"/>
    <property type="match status" value="1"/>
</dbReference>
<keyword evidence="4" id="KW-0560">Oxidoreductase</keyword>
<dbReference type="SUPFAM" id="SSF56524">
    <property type="entry name" value="Oxidoreductase molybdopterin-binding domain"/>
    <property type="match status" value="1"/>
</dbReference>
<dbReference type="GO" id="GO:0020037">
    <property type="term" value="F:heme binding"/>
    <property type="evidence" value="ECO:0007669"/>
    <property type="project" value="TreeGrafter"/>
</dbReference>
<evidence type="ECO:0000256" key="2">
    <source>
        <dbReference type="ARBA" id="ARBA00022505"/>
    </source>
</evidence>
<keyword evidence="8" id="KW-1185">Reference proteome</keyword>
<dbReference type="EMBL" id="KN847497">
    <property type="protein sequence ID" value="KIW13294.1"/>
    <property type="molecule type" value="Genomic_DNA"/>
</dbReference>
<name>A0A0D2BQ87_9EURO</name>
<dbReference type="Pfam" id="PF00174">
    <property type="entry name" value="Oxidored_molyb"/>
    <property type="match status" value="1"/>
</dbReference>
<dbReference type="InterPro" id="IPR005066">
    <property type="entry name" value="MoCF_OxRdtse_dimer"/>
</dbReference>
<dbReference type="InterPro" id="IPR008335">
    <property type="entry name" value="Mopterin_OxRdtase_euk"/>
</dbReference>
<dbReference type="PANTHER" id="PTHR19372:SF7">
    <property type="entry name" value="SULFITE OXIDASE, MITOCHONDRIAL"/>
    <property type="match status" value="1"/>
</dbReference>
<keyword evidence="3" id="KW-0479">Metal-binding</keyword>
<sequence length="357" mass="40114">MTDEDNQAYSQHVTWIGEQSDGSERDALRAVDPAGFYIRPPPKPHELDGDVTDETQLFQTIHMGAAVVDEDKWKLVVDGLVERAFTVNLTQLRSMPRTTITSFHECYGSPVAPPTTALWRIGNVEWTGVRLAELLRLARPKAQATHVWSQGLDHGSFANVAADKYEKDLTLEKAFSPEVLVAFEMNGEPLTKNRGGPVRLVVPGWFGTNSTKWLCRLSLQDGRASGPFTTTFYNEVDPTDATGQRKRPVWTVEPNSMIIRPKPEEVLSVRRNVEVWGRAWGGQEIVKVDLSLDEGTSWTPATVTPRKQFEWQLWRSELTVDSPGRYRVIARATDKDDVAQPLAGRRNHVHHVIVALQ</sequence>
<dbReference type="Gene3D" id="3.90.420.10">
    <property type="entry name" value="Oxidoreductase, molybdopterin-binding domain"/>
    <property type="match status" value="1"/>
</dbReference>
<feature type="domain" description="Moybdenum cofactor oxidoreductase dimerisation" evidence="6">
    <location>
        <begin position="249"/>
        <end position="343"/>
    </location>
</feature>
<evidence type="ECO:0000259" key="6">
    <source>
        <dbReference type="Pfam" id="PF03404"/>
    </source>
</evidence>
<feature type="domain" description="Oxidoreductase molybdopterin-binding" evidence="5">
    <location>
        <begin position="63"/>
        <end position="226"/>
    </location>
</feature>
<dbReference type="InterPro" id="IPR014756">
    <property type="entry name" value="Ig_E-set"/>
</dbReference>
<dbReference type="PRINTS" id="PR00407">
    <property type="entry name" value="EUMOPTERIN"/>
</dbReference>
<dbReference type="GO" id="GO:0043546">
    <property type="term" value="F:molybdopterin cofactor binding"/>
    <property type="evidence" value="ECO:0007669"/>
    <property type="project" value="TreeGrafter"/>
</dbReference>
<evidence type="ECO:0000256" key="3">
    <source>
        <dbReference type="ARBA" id="ARBA00022723"/>
    </source>
</evidence>
<dbReference type="AlphaFoldDB" id="A0A0D2BQ87"/>
<comment type="cofactor">
    <cofactor evidence="1">
        <name>Mo-molybdopterin</name>
        <dbReference type="ChEBI" id="CHEBI:71302"/>
    </cofactor>
</comment>
<dbReference type="Gene3D" id="2.60.40.650">
    <property type="match status" value="1"/>
</dbReference>
<dbReference type="HOGENOM" id="CLU_003827_5_5_1"/>
<dbReference type="OrthoDB" id="10051395at2759"/>
<dbReference type="InterPro" id="IPR036374">
    <property type="entry name" value="OxRdtase_Mopterin-bd_sf"/>
</dbReference>
<dbReference type="GO" id="GO:0030151">
    <property type="term" value="F:molybdenum ion binding"/>
    <property type="evidence" value="ECO:0007669"/>
    <property type="project" value="InterPro"/>
</dbReference>
<protein>
    <recommendedName>
        <fullName evidence="9">Oxidoreductase molybdopterin-binding domain-containing protein</fullName>
    </recommendedName>
</protein>
<evidence type="ECO:0000313" key="7">
    <source>
        <dbReference type="EMBL" id="KIW13294.1"/>
    </source>
</evidence>
<proteinExistence type="predicted"/>
<evidence type="ECO:0000256" key="4">
    <source>
        <dbReference type="ARBA" id="ARBA00023002"/>
    </source>
</evidence>
<dbReference type="PANTHER" id="PTHR19372">
    <property type="entry name" value="SULFITE REDUCTASE"/>
    <property type="match status" value="1"/>
</dbReference>
<dbReference type="STRING" id="91928.A0A0D2BQ87"/>
<dbReference type="RefSeq" id="XP_016233510.1">
    <property type="nucleotide sequence ID" value="XM_016382807.1"/>
</dbReference>
<dbReference type="Proteomes" id="UP000053328">
    <property type="component" value="Unassembled WGS sequence"/>
</dbReference>
<dbReference type="InterPro" id="IPR000572">
    <property type="entry name" value="OxRdtase_Mopterin-bd_dom"/>
</dbReference>
<dbReference type="Pfam" id="PF03404">
    <property type="entry name" value="Mo-co_dimer"/>
    <property type="match status" value="1"/>
</dbReference>
<evidence type="ECO:0008006" key="9">
    <source>
        <dbReference type="Google" id="ProtNLM"/>
    </source>
</evidence>
<accession>A0A0D2BQ87</accession>
<reference evidence="7 8" key="1">
    <citation type="submission" date="2015-01" db="EMBL/GenBank/DDBJ databases">
        <title>The Genome Sequence of Exophiala spinifera CBS89968.</title>
        <authorList>
            <consortium name="The Broad Institute Genomics Platform"/>
            <person name="Cuomo C."/>
            <person name="de Hoog S."/>
            <person name="Gorbushina A."/>
            <person name="Stielow B."/>
            <person name="Teixiera M."/>
            <person name="Abouelleil A."/>
            <person name="Chapman S.B."/>
            <person name="Priest M."/>
            <person name="Young S.K."/>
            <person name="Wortman J."/>
            <person name="Nusbaum C."/>
            <person name="Birren B."/>
        </authorList>
    </citation>
    <scope>NUCLEOTIDE SEQUENCE [LARGE SCALE GENOMIC DNA]</scope>
    <source>
        <strain evidence="7 8">CBS 89968</strain>
    </source>
</reference>
<dbReference type="GO" id="GO:0006790">
    <property type="term" value="P:sulfur compound metabolic process"/>
    <property type="evidence" value="ECO:0007669"/>
    <property type="project" value="TreeGrafter"/>
</dbReference>
<keyword evidence="2" id="KW-0500">Molybdenum</keyword>
<evidence type="ECO:0000256" key="1">
    <source>
        <dbReference type="ARBA" id="ARBA00001924"/>
    </source>
</evidence>
<evidence type="ECO:0000259" key="5">
    <source>
        <dbReference type="Pfam" id="PF00174"/>
    </source>
</evidence>
<dbReference type="GeneID" id="27335565"/>
<gene>
    <name evidence="7" type="ORF">PV08_08482</name>
</gene>
<dbReference type="GO" id="GO:0008482">
    <property type="term" value="F:sulfite oxidase activity"/>
    <property type="evidence" value="ECO:0007669"/>
    <property type="project" value="TreeGrafter"/>
</dbReference>
<evidence type="ECO:0000313" key="8">
    <source>
        <dbReference type="Proteomes" id="UP000053328"/>
    </source>
</evidence>
<dbReference type="GO" id="GO:0005739">
    <property type="term" value="C:mitochondrion"/>
    <property type="evidence" value="ECO:0007669"/>
    <property type="project" value="TreeGrafter"/>
</dbReference>
<organism evidence="7 8">
    <name type="scientific">Exophiala spinifera</name>
    <dbReference type="NCBI Taxonomy" id="91928"/>
    <lineage>
        <taxon>Eukaryota</taxon>
        <taxon>Fungi</taxon>
        <taxon>Dikarya</taxon>
        <taxon>Ascomycota</taxon>
        <taxon>Pezizomycotina</taxon>
        <taxon>Eurotiomycetes</taxon>
        <taxon>Chaetothyriomycetidae</taxon>
        <taxon>Chaetothyriales</taxon>
        <taxon>Herpotrichiellaceae</taxon>
        <taxon>Exophiala</taxon>
    </lineage>
</organism>
<dbReference type="VEuPathDB" id="FungiDB:PV08_08482"/>